<comment type="caution">
    <text evidence="1">The sequence shown here is derived from an EMBL/GenBank/DDBJ whole genome shotgun (WGS) entry which is preliminary data.</text>
</comment>
<name>A0ABD1N7C1_9FABA</name>
<gene>
    <name evidence="1" type="ORF">Fmac_005293</name>
</gene>
<keyword evidence="2" id="KW-1185">Reference proteome</keyword>
<reference evidence="1 2" key="1">
    <citation type="submission" date="2024-08" db="EMBL/GenBank/DDBJ databases">
        <title>Insights into the chromosomal genome structure of Flemingia macrophylla.</title>
        <authorList>
            <person name="Ding Y."/>
            <person name="Zhao Y."/>
            <person name="Bi W."/>
            <person name="Wu M."/>
            <person name="Zhao G."/>
            <person name="Gong Y."/>
            <person name="Li W."/>
            <person name="Zhang P."/>
        </authorList>
    </citation>
    <scope>NUCLEOTIDE SEQUENCE [LARGE SCALE GENOMIC DNA]</scope>
    <source>
        <strain evidence="1">DYQJB</strain>
        <tissue evidence="1">Leaf</tissue>
    </source>
</reference>
<accession>A0ABD1N7C1</accession>
<protein>
    <submittedName>
        <fullName evidence="1">Uncharacterized protein</fullName>
    </submittedName>
</protein>
<evidence type="ECO:0000313" key="1">
    <source>
        <dbReference type="EMBL" id="KAL2344008.1"/>
    </source>
</evidence>
<dbReference type="Proteomes" id="UP001603857">
    <property type="component" value="Unassembled WGS sequence"/>
</dbReference>
<sequence>MSIFSSVVDSRPTLFGANNARSLHLINFSLVDGFRDFLLKRSYSLGFKRSLVSERMVSGGTKKEREFMEQNRSLDTKRDAIGTTFSVPQLMPSAT</sequence>
<proteinExistence type="predicted"/>
<dbReference type="AlphaFoldDB" id="A0ABD1N7C1"/>
<evidence type="ECO:0000313" key="2">
    <source>
        <dbReference type="Proteomes" id="UP001603857"/>
    </source>
</evidence>
<organism evidence="1 2">
    <name type="scientific">Flemingia macrophylla</name>
    <dbReference type="NCBI Taxonomy" id="520843"/>
    <lineage>
        <taxon>Eukaryota</taxon>
        <taxon>Viridiplantae</taxon>
        <taxon>Streptophyta</taxon>
        <taxon>Embryophyta</taxon>
        <taxon>Tracheophyta</taxon>
        <taxon>Spermatophyta</taxon>
        <taxon>Magnoliopsida</taxon>
        <taxon>eudicotyledons</taxon>
        <taxon>Gunneridae</taxon>
        <taxon>Pentapetalae</taxon>
        <taxon>rosids</taxon>
        <taxon>fabids</taxon>
        <taxon>Fabales</taxon>
        <taxon>Fabaceae</taxon>
        <taxon>Papilionoideae</taxon>
        <taxon>50 kb inversion clade</taxon>
        <taxon>NPAAA clade</taxon>
        <taxon>indigoferoid/millettioid clade</taxon>
        <taxon>Phaseoleae</taxon>
        <taxon>Flemingia</taxon>
    </lineage>
</organism>
<dbReference type="EMBL" id="JBGMDY010000002">
    <property type="protein sequence ID" value="KAL2344008.1"/>
    <property type="molecule type" value="Genomic_DNA"/>
</dbReference>